<dbReference type="Pfam" id="PF02746">
    <property type="entry name" value="MR_MLE_N"/>
    <property type="match status" value="1"/>
</dbReference>
<dbReference type="PANTHER" id="PTHR48080:SF2">
    <property type="entry name" value="D-GALACTONATE DEHYDRATASE"/>
    <property type="match status" value="1"/>
</dbReference>
<dbReference type="InterPro" id="IPR013341">
    <property type="entry name" value="Mandelate_racemase_N_dom"/>
</dbReference>
<evidence type="ECO:0000313" key="4">
    <source>
        <dbReference type="Proteomes" id="UP000464787"/>
    </source>
</evidence>
<dbReference type="GO" id="GO:0016301">
    <property type="term" value="F:kinase activity"/>
    <property type="evidence" value="ECO:0007669"/>
    <property type="project" value="UniProtKB-KW"/>
</dbReference>
<keyword evidence="3" id="KW-0418">Kinase</keyword>
<name>A0A857J1Y4_9BURK</name>
<dbReference type="InterPro" id="IPR034593">
    <property type="entry name" value="DgoD-like"/>
</dbReference>
<dbReference type="AlphaFoldDB" id="A0A857J1Y4"/>
<protein>
    <submittedName>
        <fullName evidence="3">Galactokinase</fullName>
    </submittedName>
</protein>
<dbReference type="Gene3D" id="3.30.390.10">
    <property type="entry name" value="Enolase-like, N-terminal domain"/>
    <property type="match status" value="1"/>
</dbReference>
<dbReference type="InterPro" id="IPR013342">
    <property type="entry name" value="Mandelate_racemase_C"/>
</dbReference>
<evidence type="ECO:0000256" key="1">
    <source>
        <dbReference type="ARBA" id="ARBA00023239"/>
    </source>
</evidence>
<keyword evidence="3" id="KW-0808">Transferase</keyword>
<dbReference type="KEGG" id="xyk:GT347_06810"/>
<dbReference type="SUPFAM" id="SSF54826">
    <property type="entry name" value="Enolase N-terminal domain-like"/>
    <property type="match status" value="1"/>
</dbReference>
<reference evidence="3 4" key="1">
    <citation type="submission" date="2020-01" db="EMBL/GenBank/DDBJ databases">
        <title>Genome sequencing of strain KACC 21265.</title>
        <authorList>
            <person name="Heo J."/>
            <person name="Kim S.-J."/>
            <person name="Kim J.-S."/>
            <person name="Hong S.-B."/>
            <person name="Kwon S.-W."/>
        </authorList>
    </citation>
    <scope>NUCLEOTIDE SEQUENCE [LARGE SCALE GENOMIC DNA]</scope>
    <source>
        <strain evidence="3 4">KACC 21265</strain>
    </source>
</reference>
<gene>
    <name evidence="3" type="ORF">GT347_06810</name>
</gene>
<dbReference type="SMART" id="SM00922">
    <property type="entry name" value="MR_MLE"/>
    <property type="match status" value="1"/>
</dbReference>
<sequence>MKIASVEPLFVDKFLFAKITTSDGIVGLGESGAWGHLEASAEAIRKFAEYLVGKDPRQIEHHWNVMYRFQQFSGAAIGGAISAIDVALWDIKGKHHGVPVYEMLGGAVRDKVRLYSHCKGKTPEHLLERAGILKGMGFNALGYLNPLLEEGNAKPWFKTHADKIGDATQNIAAVRHAVGSSVDICIELHNRMSPAEAITFGHMIREYLPMYIEDPIRPGNPDAMAWVADHMPVPIATGERFTNLQQFQTLLARRGAEFVRPCISVCGGITAGKKIAALAEACDAQVVFHNPLSPVNLAACLQLDAAIPNFAIQEYVYESVDYEGRDGLRGANVVEGLAAPEHGFLAIPQAPGLGVFIPEDVPGRFPGKSLSVAMRAHVDGSMVDQ</sequence>
<dbReference type="CDD" id="cd03316">
    <property type="entry name" value="MR_like"/>
    <property type="match status" value="1"/>
</dbReference>
<dbReference type="SUPFAM" id="SSF51604">
    <property type="entry name" value="Enolase C-terminal domain-like"/>
    <property type="match status" value="1"/>
</dbReference>
<dbReference type="Gene3D" id="3.20.20.120">
    <property type="entry name" value="Enolase-like C-terminal domain"/>
    <property type="match status" value="1"/>
</dbReference>
<keyword evidence="1" id="KW-0456">Lyase</keyword>
<dbReference type="InterPro" id="IPR029065">
    <property type="entry name" value="Enolase_C-like"/>
</dbReference>
<accession>A0A857J1Y4</accession>
<proteinExistence type="predicted"/>
<dbReference type="SFLD" id="SFLDS00001">
    <property type="entry name" value="Enolase"/>
    <property type="match status" value="1"/>
</dbReference>
<dbReference type="Pfam" id="PF13378">
    <property type="entry name" value="MR_MLE_C"/>
    <property type="match status" value="1"/>
</dbReference>
<evidence type="ECO:0000313" key="3">
    <source>
        <dbReference type="EMBL" id="QHI97726.1"/>
    </source>
</evidence>
<dbReference type="GO" id="GO:0016829">
    <property type="term" value="F:lyase activity"/>
    <property type="evidence" value="ECO:0007669"/>
    <property type="project" value="UniProtKB-KW"/>
</dbReference>
<organism evidence="3 4">
    <name type="scientific">Xylophilus rhododendri</name>
    <dbReference type="NCBI Taxonomy" id="2697032"/>
    <lineage>
        <taxon>Bacteria</taxon>
        <taxon>Pseudomonadati</taxon>
        <taxon>Pseudomonadota</taxon>
        <taxon>Betaproteobacteria</taxon>
        <taxon>Burkholderiales</taxon>
        <taxon>Xylophilus</taxon>
    </lineage>
</organism>
<feature type="domain" description="Mandelate racemase/muconate lactonizing enzyme C-terminal" evidence="2">
    <location>
        <begin position="101"/>
        <end position="234"/>
    </location>
</feature>
<dbReference type="EMBL" id="CP047650">
    <property type="protein sequence ID" value="QHI97726.1"/>
    <property type="molecule type" value="Genomic_DNA"/>
</dbReference>
<evidence type="ECO:0000259" key="2">
    <source>
        <dbReference type="SMART" id="SM00922"/>
    </source>
</evidence>
<keyword evidence="4" id="KW-1185">Reference proteome</keyword>
<dbReference type="InterPro" id="IPR036849">
    <property type="entry name" value="Enolase-like_C_sf"/>
</dbReference>
<dbReference type="InterPro" id="IPR029017">
    <property type="entry name" value="Enolase-like_N"/>
</dbReference>
<dbReference type="Proteomes" id="UP000464787">
    <property type="component" value="Chromosome"/>
</dbReference>
<dbReference type="PANTHER" id="PTHR48080">
    <property type="entry name" value="D-GALACTONATE DEHYDRATASE-RELATED"/>
    <property type="match status" value="1"/>
</dbReference>